<evidence type="ECO:0000313" key="2">
    <source>
        <dbReference type="Proteomes" id="UP000887574"/>
    </source>
</evidence>
<feature type="region of interest" description="Disordered" evidence="1">
    <location>
        <begin position="85"/>
        <end position="178"/>
    </location>
</feature>
<organism evidence="2 4">
    <name type="scientific">Ditylenchus dipsaci</name>
    <dbReference type="NCBI Taxonomy" id="166011"/>
    <lineage>
        <taxon>Eukaryota</taxon>
        <taxon>Metazoa</taxon>
        <taxon>Ecdysozoa</taxon>
        <taxon>Nematoda</taxon>
        <taxon>Chromadorea</taxon>
        <taxon>Rhabditida</taxon>
        <taxon>Tylenchina</taxon>
        <taxon>Tylenchomorpha</taxon>
        <taxon>Sphaerularioidea</taxon>
        <taxon>Anguinidae</taxon>
        <taxon>Anguininae</taxon>
        <taxon>Ditylenchus</taxon>
    </lineage>
</organism>
<sequence>MSMASIRQPIVIPDPPKSVKVVLEVCQTPNRTPTSSLKRPFTPGQTASSKRVTIIEPNPFAKSTPGKRKSTRNIVEVVAEFKNAQQGGKPLHNPFLAKKRKMGNSTRERLTKSEPRNNGNRMAPIHRKDSAQDSEKENYFAEKRLGHGTNFLSLNSTLSPRISLSQGTARAPSDYWAD</sequence>
<evidence type="ECO:0000256" key="1">
    <source>
        <dbReference type="SAM" id="MobiDB-lite"/>
    </source>
</evidence>
<feature type="region of interest" description="Disordered" evidence="1">
    <location>
        <begin position="30"/>
        <end position="50"/>
    </location>
</feature>
<dbReference type="AlphaFoldDB" id="A0A915CN47"/>
<proteinExistence type="predicted"/>
<protein>
    <submittedName>
        <fullName evidence="3 4">Uncharacterized protein</fullName>
    </submittedName>
</protein>
<keyword evidence="2" id="KW-1185">Reference proteome</keyword>
<accession>A0A915CN47</accession>
<dbReference type="WBParaSite" id="jg1075">
    <property type="protein sequence ID" value="jg1075"/>
    <property type="gene ID" value="jg1075"/>
</dbReference>
<feature type="compositionally biased region" description="Basic and acidic residues" evidence="1">
    <location>
        <begin position="106"/>
        <end position="115"/>
    </location>
</feature>
<dbReference type="Proteomes" id="UP000887574">
    <property type="component" value="Unplaced"/>
</dbReference>
<dbReference type="WBParaSite" id="jg1073">
    <property type="protein sequence ID" value="jg1073"/>
    <property type="gene ID" value="jg1073"/>
</dbReference>
<evidence type="ECO:0000313" key="3">
    <source>
        <dbReference type="WBParaSite" id="jg1073"/>
    </source>
</evidence>
<name>A0A915CN47_9BILA</name>
<feature type="compositionally biased region" description="Basic and acidic residues" evidence="1">
    <location>
        <begin position="126"/>
        <end position="145"/>
    </location>
</feature>
<feature type="compositionally biased region" description="Polar residues" evidence="1">
    <location>
        <begin position="150"/>
        <end position="168"/>
    </location>
</feature>
<evidence type="ECO:0000313" key="4">
    <source>
        <dbReference type="WBParaSite" id="jg1075"/>
    </source>
</evidence>
<reference evidence="3 4" key="1">
    <citation type="submission" date="2022-11" db="UniProtKB">
        <authorList>
            <consortium name="WormBaseParasite"/>
        </authorList>
    </citation>
    <scope>IDENTIFICATION</scope>
</reference>